<dbReference type="PANTHER" id="PTHR47505:SF1">
    <property type="entry name" value="DNA UTILIZATION PROTEIN YHGH"/>
    <property type="match status" value="1"/>
</dbReference>
<dbReference type="Gene3D" id="3.40.50.2020">
    <property type="match status" value="1"/>
</dbReference>
<protein>
    <submittedName>
        <fullName evidence="3">ComF family protein</fullName>
    </submittedName>
</protein>
<dbReference type="PANTHER" id="PTHR47505">
    <property type="entry name" value="DNA UTILIZATION PROTEIN YHGH"/>
    <property type="match status" value="1"/>
</dbReference>
<evidence type="ECO:0000256" key="1">
    <source>
        <dbReference type="ARBA" id="ARBA00008007"/>
    </source>
</evidence>
<dbReference type="InterPro" id="IPR000836">
    <property type="entry name" value="PRTase_dom"/>
</dbReference>
<dbReference type="AlphaFoldDB" id="A0AAW6TZU4"/>
<comment type="caution">
    <text evidence="3">The sequence shown here is derived from an EMBL/GenBank/DDBJ whole genome shotgun (WGS) entry which is preliminary data.</text>
</comment>
<dbReference type="RefSeq" id="WP_349245569.1">
    <property type="nucleotide sequence ID" value="NZ_JASCXX010000017.1"/>
</dbReference>
<organism evidence="3 4">
    <name type="scientific">Anaerobaca lacustris</name>
    <dbReference type="NCBI Taxonomy" id="3044600"/>
    <lineage>
        <taxon>Bacteria</taxon>
        <taxon>Pseudomonadati</taxon>
        <taxon>Planctomycetota</taxon>
        <taxon>Phycisphaerae</taxon>
        <taxon>Sedimentisphaerales</taxon>
        <taxon>Anaerobacaceae</taxon>
        <taxon>Anaerobaca</taxon>
    </lineage>
</organism>
<keyword evidence="4" id="KW-1185">Reference proteome</keyword>
<gene>
    <name evidence="3" type="ORF">QJ522_13960</name>
</gene>
<sequence>MRSAKIHVALGRARRASLLAWHGVNQVLWPPVCLCCGRDAGPDNSGLCSACWDQLLACTAGEYCPRCGRDASRYGLVNGACPACQATDVQFDGIARAGIYTETLRQIILAFKHDRTELEALLGSLADSAFQGSSFYDEIDLLVPVPLHWTRRLVRGYNQSHRIAKRLRHPTARIDTDLVRIRRTQAQPVAATPAARERNVKGAFAVRPDHRYAGRTVCLIDDIKTTGATLNECAGTLKQAGAANVYALVLAVAGQETG</sequence>
<dbReference type="SUPFAM" id="SSF53271">
    <property type="entry name" value="PRTase-like"/>
    <property type="match status" value="1"/>
</dbReference>
<dbReference type="InterPro" id="IPR044005">
    <property type="entry name" value="DZR_2"/>
</dbReference>
<dbReference type="CDD" id="cd06223">
    <property type="entry name" value="PRTases_typeI"/>
    <property type="match status" value="1"/>
</dbReference>
<evidence type="ECO:0000313" key="3">
    <source>
        <dbReference type="EMBL" id="MDI6450160.1"/>
    </source>
</evidence>
<dbReference type="EMBL" id="JASCXX010000017">
    <property type="protein sequence ID" value="MDI6450160.1"/>
    <property type="molecule type" value="Genomic_DNA"/>
</dbReference>
<accession>A0AAW6TZU4</accession>
<comment type="similarity">
    <text evidence="1">Belongs to the ComF/GntX family.</text>
</comment>
<name>A0AAW6TZU4_9BACT</name>
<dbReference type="InterPro" id="IPR051910">
    <property type="entry name" value="ComF/GntX_DNA_util-trans"/>
</dbReference>
<proteinExistence type="inferred from homology"/>
<feature type="domain" description="Double zinc ribbon" evidence="2">
    <location>
        <begin position="26"/>
        <end position="85"/>
    </location>
</feature>
<dbReference type="Proteomes" id="UP001431776">
    <property type="component" value="Unassembled WGS sequence"/>
</dbReference>
<dbReference type="InterPro" id="IPR029057">
    <property type="entry name" value="PRTase-like"/>
</dbReference>
<dbReference type="Pfam" id="PF18912">
    <property type="entry name" value="DZR_2"/>
    <property type="match status" value="1"/>
</dbReference>
<evidence type="ECO:0000313" key="4">
    <source>
        <dbReference type="Proteomes" id="UP001431776"/>
    </source>
</evidence>
<evidence type="ECO:0000259" key="2">
    <source>
        <dbReference type="Pfam" id="PF18912"/>
    </source>
</evidence>
<reference evidence="3" key="1">
    <citation type="submission" date="2023-05" db="EMBL/GenBank/DDBJ databases">
        <title>Anaerotaeda fermentans gen. nov., sp. nov., a novel anaerobic planctomycete of the new family within the order Sedimentisphaerales isolated from Taman Peninsula, Russia.</title>
        <authorList>
            <person name="Khomyakova M.A."/>
            <person name="Merkel A.Y."/>
            <person name="Slobodkin A.I."/>
        </authorList>
    </citation>
    <scope>NUCLEOTIDE SEQUENCE</scope>
    <source>
        <strain evidence="3">M17dextr</strain>
    </source>
</reference>